<organism evidence="2 3">
    <name type="scientific">Pseudocercospora musae</name>
    <dbReference type="NCBI Taxonomy" id="113226"/>
    <lineage>
        <taxon>Eukaryota</taxon>
        <taxon>Fungi</taxon>
        <taxon>Dikarya</taxon>
        <taxon>Ascomycota</taxon>
        <taxon>Pezizomycotina</taxon>
        <taxon>Dothideomycetes</taxon>
        <taxon>Dothideomycetidae</taxon>
        <taxon>Mycosphaerellales</taxon>
        <taxon>Mycosphaerellaceae</taxon>
        <taxon>Pseudocercospora</taxon>
    </lineage>
</organism>
<dbReference type="Proteomes" id="UP000073492">
    <property type="component" value="Unassembled WGS sequence"/>
</dbReference>
<proteinExistence type="predicted"/>
<evidence type="ECO:0008006" key="4">
    <source>
        <dbReference type="Google" id="ProtNLM"/>
    </source>
</evidence>
<dbReference type="AlphaFoldDB" id="A0A139H9D8"/>
<feature type="compositionally biased region" description="Low complexity" evidence="1">
    <location>
        <begin position="336"/>
        <end position="367"/>
    </location>
</feature>
<reference evidence="2 3" key="1">
    <citation type="submission" date="2015-07" db="EMBL/GenBank/DDBJ databases">
        <title>Comparative genomics of the Sigatoka disease complex on banana suggests a link between parallel evolutionary changes in Pseudocercospora fijiensis and Pseudocercospora eumusae and increased virulence on the banana host.</title>
        <authorList>
            <person name="Chang T.-C."/>
            <person name="Salvucci A."/>
            <person name="Crous P.W."/>
            <person name="Stergiopoulos I."/>
        </authorList>
    </citation>
    <scope>NUCLEOTIDE SEQUENCE [LARGE SCALE GENOMIC DNA]</scope>
    <source>
        <strain evidence="2 3">CBS 116634</strain>
    </source>
</reference>
<name>A0A139H9D8_9PEZI</name>
<gene>
    <name evidence="2" type="ORF">AC579_635</name>
</gene>
<dbReference type="STRING" id="113226.A0A139H9D8"/>
<evidence type="ECO:0000256" key="1">
    <source>
        <dbReference type="SAM" id="MobiDB-lite"/>
    </source>
</evidence>
<keyword evidence="3" id="KW-1185">Reference proteome</keyword>
<dbReference type="PANTHER" id="PTHR36578:SF1">
    <property type="entry name" value="APPLE DOMAIN-CONTAINING PROTEIN"/>
    <property type="match status" value="1"/>
</dbReference>
<evidence type="ECO:0000313" key="3">
    <source>
        <dbReference type="Proteomes" id="UP000073492"/>
    </source>
</evidence>
<dbReference type="PANTHER" id="PTHR36578">
    <property type="entry name" value="CHROMOSOME 15, WHOLE GENOME SHOTGUN SEQUENCE"/>
    <property type="match status" value="1"/>
</dbReference>
<dbReference type="OrthoDB" id="271448at2759"/>
<sequence length="482" mass="51309">MKSRSPSTETPSRSADYKATLFAPAFSFFFILNSLTRSLPTFGMPFVKHSAAFAAIISAVVASPAPQNLDFAALDAAPTVASGPSIIPDVDGVETASLLSSVTITGVATAATTGVAKRDDAYTPYYPALATGYTTDPALTKTATAPGACATQPEAGTYCGFINPLDPCAPQPDGFGPVPTPDTASAFLAYPPFHSSANAAPTKVPSTSNTQYTQVFKDLNAAVAGQSYLALFTLKTYDVSTCAAKCDSWNLCTAFNIFFERDPSLNPTNNDSTYDPGYPTVWGQNCPNPPSMTSIKCTLWGSNIDASMATNIGQKREEFEIVITGSDGYDKTNVVTPPDCSAPSTSTATTSKTSTTTTSTKTFGPTSPAKPPSYPWGKPKNCGGRPISAPRQHMGSRFIPGPFNPQVCSDYAIIQNQANQRAGKQQCKMFNAYYLHKNGVPYGTYCSIFSNSLDSSWATANKVQWSHGDKYECKQSWTYSLK</sequence>
<feature type="region of interest" description="Disordered" evidence="1">
    <location>
        <begin position="334"/>
        <end position="380"/>
    </location>
</feature>
<dbReference type="EMBL" id="LFZO01000727">
    <property type="protein sequence ID" value="KXS99039.1"/>
    <property type="molecule type" value="Genomic_DNA"/>
</dbReference>
<accession>A0A139H9D8</accession>
<evidence type="ECO:0000313" key="2">
    <source>
        <dbReference type="EMBL" id="KXS99039.1"/>
    </source>
</evidence>
<protein>
    <recommendedName>
        <fullName evidence="4">Apple domain-containing protein</fullName>
    </recommendedName>
</protein>
<comment type="caution">
    <text evidence="2">The sequence shown here is derived from an EMBL/GenBank/DDBJ whole genome shotgun (WGS) entry which is preliminary data.</text>
</comment>